<reference evidence="2 3" key="1">
    <citation type="submission" date="2024-11" db="EMBL/GenBank/DDBJ databases">
        <title>A near-complete genome assembly of Cinchona calisaya.</title>
        <authorList>
            <person name="Lian D.C."/>
            <person name="Zhao X.W."/>
            <person name="Wei L."/>
        </authorList>
    </citation>
    <scope>NUCLEOTIDE SEQUENCE [LARGE SCALE GENOMIC DNA]</scope>
    <source>
        <tissue evidence="2">Nenye</tissue>
    </source>
</reference>
<name>A0ABD3AVJ6_9GENT</name>
<evidence type="ECO:0000313" key="3">
    <source>
        <dbReference type="Proteomes" id="UP001630127"/>
    </source>
</evidence>
<feature type="transmembrane region" description="Helical" evidence="1">
    <location>
        <begin position="7"/>
        <end position="28"/>
    </location>
</feature>
<evidence type="ECO:0000256" key="1">
    <source>
        <dbReference type="SAM" id="Phobius"/>
    </source>
</evidence>
<dbReference type="EMBL" id="JBJUIK010000002">
    <property type="protein sequence ID" value="KAL3535255.1"/>
    <property type="molecule type" value="Genomic_DNA"/>
</dbReference>
<keyword evidence="1" id="KW-0472">Membrane</keyword>
<dbReference type="Proteomes" id="UP001630127">
    <property type="component" value="Unassembled WGS sequence"/>
</dbReference>
<keyword evidence="1" id="KW-1133">Transmembrane helix</keyword>
<comment type="caution">
    <text evidence="2">The sequence shown here is derived from an EMBL/GenBank/DDBJ whole genome shotgun (WGS) entry which is preliminary data.</text>
</comment>
<dbReference type="AlphaFoldDB" id="A0ABD3AVJ6"/>
<feature type="transmembrane region" description="Helical" evidence="1">
    <location>
        <begin position="92"/>
        <end position="110"/>
    </location>
</feature>
<feature type="transmembrane region" description="Helical" evidence="1">
    <location>
        <begin position="64"/>
        <end position="86"/>
    </location>
</feature>
<dbReference type="PROSITE" id="PS51257">
    <property type="entry name" value="PROKAR_LIPOPROTEIN"/>
    <property type="match status" value="1"/>
</dbReference>
<organism evidence="2 3">
    <name type="scientific">Cinchona calisaya</name>
    <dbReference type="NCBI Taxonomy" id="153742"/>
    <lineage>
        <taxon>Eukaryota</taxon>
        <taxon>Viridiplantae</taxon>
        <taxon>Streptophyta</taxon>
        <taxon>Embryophyta</taxon>
        <taxon>Tracheophyta</taxon>
        <taxon>Spermatophyta</taxon>
        <taxon>Magnoliopsida</taxon>
        <taxon>eudicotyledons</taxon>
        <taxon>Gunneridae</taxon>
        <taxon>Pentapetalae</taxon>
        <taxon>asterids</taxon>
        <taxon>lamiids</taxon>
        <taxon>Gentianales</taxon>
        <taxon>Rubiaceae</taxon>
        <taxon>Cinchonoideae</taxon>
        <taxon>Cinchoneae</taxon>
        <taxon>Cinchona</taxon>
    </lineage>
</organism>
<gene>
    <name evidence="2" type="ORF">ACH5RR_003716</name>
</gene>
<sequence length="171" mass="19309">MAGNRCTGLFVTSLVSLGCMIPWIVGIIRVIEGTRIYCLPYFLWIVGIIRVIEGTRIYCLPYFLWHLIGLGIPMRLVAAGGVATSWCGMRRSMLGYIVTKLILMVLMLMVSNQEKTYWEKHDKGPKKWDMVVSCLQSEDICFSGDDAQFFGCRKQPNPCGLDNESTTMQPL</sequence>
<accession>A0ABD3AVJ6</accession>
<proteinExistence type="predicted"/>
<feature type="transmembrane region" description="Helical" evidence="1">
    <location>
        <begin position="34"/>
        <end position="52"/>
    </location>
</feature>
<keyword evidence="1" id="KW-0812">Transmembrane</keyword>
<protein>
    <submittedName>
        <fullName evidence="2">Uncharacterized protein</fullName>
    </submittedName>
</protein>
<evidence type="ECO:0000313" key="2">
    <source>
        <dbReference type="EMBL" id="KAL3535255.1"/>
    </source>
</evidence>
<keyword evidence="3" id="KW-1185">Reference proteome</keyword>